<dbReference type="PANTHER" id="PTHR11731:SF193">
    <property type="entry name" value="DIPEPTIDYL PEPTIDASE 9"/>
    <property type="match status" value="1"/>
</dbReference>
<dbReference type="GO" id="GO:0008236">
    <property type="term" value="F:serine-type peptidase activity"/>
    <property type="evidence" value="ECO:0007669"/>
    <property type="project" value="InterPro"/>
</dbReference>
<evidence type="ECO:0000313" key="5">
    <source>
        <dbReference type="Proteomes" id="UP000290057"/>
    </source>
</evidence>
<evidence type="ECO:0000259" key="3">
    <source>
        <dbReference type="Pfam" id="PF00930"/>
    </source>
</evidence>
<dbReference type="PANTHER" id="PTHR11731">
    <property type="entry name" value="PROTEASE FAMILY S9B,C DIPEPTIDYL-PEPTIDASE IV-RELATED"/>
    <property type="match status" value="1"/>
</dbReference>
<feature type="domain" description="Peptidase S9 prolyl oligopeptidase catalytic" evidence="2">
    <location>
        <begin position="581"/>
        <end position="773"/>
    </location>
</feature>
<protein>
    <submittedName>
        <fullName evidence="4">Peptidase S9</fullName>
    </submittedName>
</protein>
<accession>A0A3T1CJT4</accession>
<keyword evidence="1" id="KW-0732">Signal</keyword>
<dbReference type="Proteomes" id="UP000290057">
    <property type="component" value="Chromosome"/>
</dbReference>
<dbReference type="GO" id="GO:0006508">
    <property type="term" value="P:proteolysis"/>
    <property type="evidence" value="ECO:0007669"/>
    <property type="project" value="InterPro"/>
</dbReference>
<dbReference type="InterPro" id="IPR029058">
    <property type="entry name" value="AB_hydrolase_fold"/>
</dbReference>
<proteinExistence type="predicted"/>
<keyword evidence="5" id="KW-1185">Reference proteome</keyword>
<feature type="chain" id="PRO_5019396369" evidence="1">
    <location>
        <begin position="23"/>
        <end position="780"/>
    </location>
</feature>
<organism evidence="4 5">
    <name type="scientific">Qipengyuania flava</name>
    <dbReference type="NCBI Taxonomy" id="192812"/>
    <lineage>
        <taxon>Bacteria</taxon>
        <taxon>Pseudomonadati</taxon>
        <taxon>Pseudomonadota</taxon>
        <taxon>Alphaproteobacteria</taxon>
        <taxon>Sphingomonadales</taxon>
        <taxon>Erythrobacteraceae</taxon>
        <taxon>Qipengyuania</taxon>
    </lineage>
</organism>
<dbReference type="Pfam" id="PF00930">
    <property type="entry name" value="DPPIV_N"/>
    <property type="match status" value="1"/>
</dbReference>
<dbReference type="AlphaFoldDB" id="A0A3T1CJT4"/>
<dbReference type="SUPFAM" id="SSF53474">
    <property type="entry name" value="alpha/beta-Hydrolases"/>
    <property type="match status" value="1"/>
</dbReference>
<dbReference type="Pfam" id="PF00326">
    <property type="entry name" value="Peptidase_S9"/>
    <property type="match status" value="1"/>
</dbReference>
<evidence type="ECO:0000259" key="2">
    <source>
        <dbReference type="Pfam" id="PF00326"/>
    </source>
</evidence>
<feature type="domain" description="Dipeptidylpeptidase IV N-terminal" evidence="3">
    <location>
        <begin position="140"/>
        <end position="492"/>
    </location>
</feature>
<dbReference type="RefSeq" id="WP_130586736.1">
    <property type="nucleotide sequence ID" value="NZ_AP019389.1"/>
</dbReference>
<dbReference type="SUPFAM" id="SSF82171">
    <property type="entry name" value="DPP6 N-terminal domain-like"/>
    <property type="match status" value="1"/>
</dbReference>
<dbReference type="InterPro" id="IPR050278">
    <property type="entry name" value="Serine_Prot_S9B/DPPIV"/>
</dbReference>
<sequence length="780" mass="87431">MKPLTLAAALTLGTCLTAPCQAQTTTETAPMDLTFERVFASPGLDGPTPRKVKLSPDGRYLTLLRNRADDRERYDLWAYDRNAGEWAMLVDSEALGSGRDLSEDEKMQRERARVGSLKGIIDYQWTKDASGVLVPLDGDLYLARLGGETVQLTDTEESELNPALSNTGAYVSFVRDRRLWVGETGGEAQPVTPKEGEDVRWGEAEFVAQEEMARLTGYWWSPDDRRVAVERFDESMVGIVTRAAIGATGTKVFDQRYPVAGSENADVELYVMDPDGNNRIKVDLAAHQQPGIYTEGDPTDFYLARVDWAPDGSALYVQRQNREQTVLDMLKVDPATGESEILFTEQAAIEDYWINLGDDYKWLDDGSLIWWSERDGYGHLYRYDDLSSMPEEERVHTSTDGTLNVLLGSWRQLTRGPWVVSKLVGVDQDAGHLFYLATSEEDPLEQHIYSLDYTDPSAQSQRLTETGYTHSATMDGKGQTLVITRSNDDTPPHSYIADQQGQRLAWIEKNALDADHPYAPYLASHRPTQYGTIEAEDGTPLYWEMVTPEMEPGKRYPVYYYHYSGPGPQIVNRGWNGALRQAIVDKGYIWFALDNRGSNYRGVAFEQPLYRAMGGVEVRDQKAGAEYLKTLEFVDPDKIAIDGWSYGGYMTLKQLQADPGLYAAGVSGAPVTRWELYDTHYTERYMGTPQADGEAYTAASAIPEATKITDPLLIIHGMADDNVVFENATEVISAMQEANVPFEMMLYPGYTHRVSGEQISPHRYNTVFRFLESHGVTPPE</sequence>
<feature type="signal peptide" evidence="1">
    <location>
        <begin position="1"/>
        <end position="22"/>
    </location>
</feature>
<name>A0A3T1CJT4_9SPHN</name>
<dbReference type="EMBL" id="AP019389">
    <property type="protein sequence ID" value="BBI21118.1"/>
    <property type="molecule type" value="Genomic_DNA"/>
</dbReference>
<evidence type="ECO:0000256" key="1">
    <source>
        <dbReference type="SAM" id="SignalP"/>
    </source>
</evidence>
<dbReference type="InterPro" id="IPR001375">
    <property type="entry name" value="Peptidase_S9_cat"/>
</dbReference>
<reference evidence="4 5" key="1">
    <citation type="submission" date="2019-01" db="EMBL/GenBank/DDBJ databases">
        <title>Complete genome sequence of Erythrobacter flavus KJ5.</title>
        <authorList>
            <person name="Kanesaki Y."/>
            <person name="Brotosudarmo T."/>
            <person name="Moriuchi R."/>
            <person name="Awai K."/>
        </authorList>
    </citation>
    <scope>NUCLEOTIDE SEQUENCE [LARGE SCALE GENOMIC DNA]</scope>
    <source>
        <strain evidence="4 5">KJ5</strain>
    </source>
</reference>
<dbReference type="Gene3D" id="3.40.50.1820">
    <property type="entry name" value="alpha/beta hydrolase"/>
    <property type="match status" value="1"/>
</dbReference>
<evidence type="ECO:0000313" key="4">
    <source>
        <dbReference type="EMBL" id="BBI21118.1"/>
    </source>
</evidence>
<dbReference type="GO" id="GO:0008239">
    <property type="term" value="F:dipeptidyl-peptidase activity"/>
    <property type="evidence" value="ECO:0007669"/>
    <property type="project" value="TreeGrafter"/>
</dbReference>
<gene>
    <name evidence="4" type="ORF">EKJ_19650</name>
</gene>
<dbReference type="InterPro" id="IPR002469">
    <property type="entry name" value="Peptidase_S9B_N"/>
</dbReference>
<dbReference type="Gene3D" id="2.140.10.30">
    <property type="entry name" value="Dipeptidylpeptidase IV, N-terminal domain"/>
    <property type="match status" value="1"/>
</dbReference>